<dbReference type="PANTHER" id="PTHR47019:SF1">
    <property type="entry name" value="LIPID II FLIPPASE MURJ"/>
    <property type="match status" value="1"/>
</dbReference>
<protein>
    <recommendedName>
        <fullName evidence="10">Probable lipid II flippase MurJ</fullName>
    </recommendedName>
</protein>
<gene>
    <name evidence="10 12" type="primary">murJ</name>
    <name evidence="12" type="ORF">L9S41_03315</name>
</gene>
<feature type="transmembrane region" description="Helical" evidence="10">
    <location>
        <begin position="278"/>
        <end position="296"/>
    </location>
</feature>
<dbReference type="Proteomes" id="UP001060414">
    <property type="component" value="Chromosome"/>
</dbReference>
<evidence type="ECO:0000256" key="7">
    <source>
        <dbReference type="ARBA" id="ARBA00023136"/>
    </source>
</evidence>
<dbReference type="Pfam" id="PF03023">
    <property type="entry name" value="MurJ"/>
    <property type="match status" value="1"/>
</dbReference>
<feature type="transmembrane region" description="Helical" evidence="10">
    <location>
        <begin position="233"/>
        <end position="258"/>
    </location>
</feature>
<dbReference type="EMBL" id="CP092109">
    <property type="protein sequence ID" value="UWZ80438.1"/>
    <property type="molecule type" value="Genomic_DNA"/>
</dbReference>
<organism evidence="12 13">
    <name type="scientific">Geoalkalibacter halelectricus</name>
    <dbReference type="NCBI Taxonomy" id="2847045"/>
    <lineage>
        <taxon>Bacteria</taxon>
        <taxon>Pseudomonadati</taxon>
        <taxon>Thermodesulfobacteriota</taxon>
        <taxon>Desulfuromonadia</taxon>
        <taxon>Desulfuromonadales</taxon>
        <taxon>Geoalkalibacteraceae</taxon>
        <taxon>Geoalkalibacter</taxon>
    </lineage>
</organism>
<feature type="transmembrane region" description="Helical" evidence="10">
    <location>
        <begin position="192"/>
        <end position="212"/>
    </location>
</feature>
<comment type="similarity">
    <text evidence="9 10 11">Belongs to the MurJ/MviN family.</text>
</comment>
<dbReference type="PIRSF" id="PIRSF002869">
    <property type="entry name" value="MviN"/>
    <property type="match status" value="1"/>
</dbReference>
<feature type="transmembrane region" description="Helical" evidence="10">
    <location>
        <begin position="317"/>
        <end position="338"/>
    </location>
</feature>
<feature type="transmembrane region" description="Helical" evidence="10">
    <location>
        <begin position="445"/>
        <end position="464"/>
    </location>
</feature>
<proteinExistence type="inferred from homology"/>
<keyword evidence="10 11" id="KW-0961">Cell wall biogenesis/degradation</keyword>
<evidence type="ECO:0000256" key="6">
    <source>
        <dbReference type="ARBA" id="ARBA00022989"/>
    </source>
</evidence>
<comment type="function">
    <text evidence="8 10 11">Involved in peptidoglycan biosynthesis. Transports lipid-linked peptidoglycan precursors from the inner to the outer leaflet of the cytoplasmic membrane.</text>
</comment>
<feature type="transmembrane region" description="Helical" evidence="10">
    <location>
        <begin position="415"/>
        <end position="433"/>
    </location>
</feature>
<evidence type="ECO:0000256" key="1">
    <source>
        <dbReference type="ARBA" id="ARBA00004651"/>
    </source>
</evidence>
<evidence type="ECO:0000256" key="9">
    <source>
        <dbReference type="ARBA" id="ARBA00061532"/>
    </source>
</evidence>
<accession>A0ABY5ZP71</accession>
<dbReference type="PANTHER" id="PTHR47019">
    <property type="entry name" value="LIPID II FLIPPASE MURJ"/>
    <property type="match status" value="1"/>
</dbReference>
<dbReference type="CDD" id="cd13123">
    <property type="entry name" value="MATE_MurJ_like"/>
    <property type="match status" value="1"/>
</dbReference>
<feature type="transmembrane region" description="Helical" evidence="10">
    <location>
        <begin position="484"/>
        <end position="507"/>
    </location>
</feature>
<sequence>MSEKSNITRATGVLGVATLLSRITGLVRDVVIGRMFGAGFATDAFFMAFTLPNLLRRFFAEGSLTAAFVPTYSDVYHQQGREEAVRVGNICFTLLLVIMAVVTLVGIFASPWLVKAIGFGFGEVEGKLQLTDLLNRIMFPYIFFVSLLALLTGKLNVHGHYFVPALSPALLNLAMVAAAALLSPLFDPPIKALAFGVLLGGVLQLLMQGPILRRYGILPRLNFHWRHPAVRRIGLLMLPGVLGVAIYQINVVVTRLLASFLPEGSVSYLYYGQRLFEFPQGIFIVSLAQAVLPSMSRQAAAGDEDGLKESLDFALRMIAVVTLPAALGLMLCAVPIYSLLFLSATFDFTAVRHTAAALIAYAPGLFFLGIARVIVPTFYALKDTRTPVLISFWTLLINATLGLVLMQFWGHVGLALALTLATLANCLLLAGALRNKLGRLGLGRLLGCCARMLVPLLAMTAVVLPVLQLADWQGMGAAVFWTKALVLLLAIGLGMLVYALTCLAVGVQEVREAWAAVRRRFTRRSRNGV</sequence>
<keyword evidence="2 10" id="KW-1003">Cell membrane</keyword>
<feature type="transmembrane region" description="Helical" evidence="10">
    <location>
        <begin position="388"/>
        <end position="409"/>
    </location>
</feature>
<evidence type="ECO:0000313" key="12">
    <source>
        <dbReference type="EMBL" id="UWZ80438.1"/>
    </source>
</evidence>
<dbReference type="PRINTS" id="PR01806">
    <property type="entry name" value="VIRFACTRMVIN"/>
</dbReference>
<name>A0ABY5ZP71_9BACT</name>
<dbReference type="RefSeq" id="WP_260748795.1">
    <property type="nucleotide sequence ID" value="NZ_CP092109.1"/>
</dbReference>
<keyword evidence="3 10" id="KW-0812">Transmembrane</keyword>
<feature type="transmembrane region" description="Helical" evidence="10">
    <location>
        <begin position="358"/>
        <end position="381"/>
    </location>
</feature>
<dbReference type="NCBIfam" id="TIGR01695">
    <property type="entry name" value="murJ_mviN"/>
    <property type="match status" value="1"/>
</dbReference>
<keyword evidence="4 10" id="KW-0133">Cell shape</keyword>
<comment type="pathway">
    <text evidence="10">Cell wall biogenesis; peptidoglycan biosynthesis.</text>
</comment>
<comment type="subcellular location">
    <subcellularLocation>
        <location evidence="1 10">Cell membrane</location>
        <topology evidence="1 10">Multi-pass membrane protein</topology>
    </subcellularLocation>
</comment>
<evidence type="ECO:0000256" key="2">
    <source>
        <dbReference type="ARBA" id="ARBA00022475"/>
    </source>
</evidence>
<evidence type="ECO:0000256" key="4">
    <source>
        <dbReference type="ARBA" id="ARBA00022960"/>
    </source>
</evidence>
<feature type="transmembrane region" description="Helical" evidence="10">
    <location>
        <begin position="165"/>
        <end position="186"/>
    </location>
</feature>
<evidence type="ECO:0000256" key="8">
    <source>
        <dbReference type="ARBA" id="ARBA00060041"/>
    </source>
</evidence>
<evidence type="ECO:0000256" key="5">
    <source>
        <dbReference type="ARBA" id="ARBA00022984"/>
    </source>
</evidence>
<dbReference type="HAMAP" id="MF_02078">
    <property type="entry name" value="MurJ_MviN"/>
    <property type="match status" value="1"/>
</dbReference>
<keyword evidence="7 10" id="KW-0472">Membrane</keyword>
<evidence type="ECO:0000256" key="11">
    <source>
        <dbReference type="PIRNR" id="PIRNR002869"/>
    </source>
</evidence>
<keyword evidence="13" id="KW-1185">Reference proteome</keyword>
<dbReference type="InterPro" id="IPR051050">
    <property type="entry name" value="Lipid_II_flippase_MurJ/MviN"/>
</dbReference>
<reference evidence="12" key="1">
    <citation type="journal article" date="2022" name="Environ. Microbiol.">
        <title>Geoalkalibacter halelectricus SAP #1 sp. nov. possessing extracellular electron transfer and mineral#reducing capabilities from a haloalkaline environment.</title>
        <authorList>
            <person name="Yadav S."/>
            <person name="Singh R."/>
            <person name="Sundharam S.S."/>
            <person name="Chaudhary S."/>
            <person name="Krishnamurthi S."/>
            <person name="Patil S.A."/>
        </authorList>
    </citation>
    <scope>NUCLEOTIDE SEQUENCE</scope>
    <source>
        <strain evidence="12">SAP-1</strain>
    </source>
</reference>
<evidence type="ECO:0000256" key="3">
    <source>
        <dbReference type="ARBA" id="ARBA00022692"/>
    </source>
</evidence>
<feature type="transmembrane region" description="Helical" evidence="10">
    <location>
        <begin position="133"/>
        <end position="153"/>
    </location>
</feature>
<keyword evidence="6 10" id="KW-1133">Transmembrane helix</keyword>
<dbReference type="InterPro" id="IPR004268">
    <property type="entry name" value="MurJ"/>
</dbReference>
<evidence type="ECO:0000256" key="10">
    <source>
        <dbReference type="HAMAP-Rule" id="MF_02078"/>
    </source>
</evidence>
<keyword evidence="5 10" id="KW-0573">Peptidoglycan synthesis</keyword>
<feature type="transmembrane region" description="Helical" evidence="10">
    <location>
        <begin position="90"/>
        <end position="113"/>
    </location>
</feature>
<evidence type="ECO:0000313" key="13">
    <source>
        <dbReference type="Proteomes" id="UP001060414"/>
    </source>
</evidence>
<keyword evidence="10 11" id="KW-0813">Transport</keyword>